<proteinExistence type="predicted"/>
<dbReference type="InterPro" id="IPR044752">
    <property type="entry name" value="PIN-like_EXO1"/>
</dbReference>
<dbReference type="SMART" id="SM00484">
    <property type="entry name" value="XPGI"/>
    <property type="match status" value="1"/>
</dbReference>
<dbReference type="InterPro" id="IPR006084">
    <property type="entry name" value="XPG/Rad2"/>
</dbReference>
<feature type="domain" description="XPG-I" evidence="10">
    <location>
        <begin position="155"/>
        <end position="226"/>
    </location>
</feature>
<evidence type="ECO:0000256" key="6">
    <source>
        <dbReference type="ARBA" id="ARBA00023128"/>
    </source>
</evidence>
<dbReference type="Gene3D" id="1.10.150.20">
    <property type="entry name" value="5' to 3' exonuclease, C-terminal subdomain"/>
    <property type="match status" value="1"/>
</dbReference>
<dbReference type="GO" id="GO:0046872">
    <property type="term" value="F:metal ion binding"/>
    <property type="evidence" value="ECO:0007669"/>
    <property type="project" value="InterPro"/>
</dbReference>
<sequence>MGISGLLVGLKSTACVTGHIRDFAGQAVAVDASSWLHKSVYSIADHYVECVENHKTVDRKCIEAASNYIIKRCQELSCAGIVRVFLVMDGQRCPLKARTNQDREKRRLQNLQQAREYKQLGNYDKMYEKYKTCIKVHPKLGQEVVKEVQQKLKDSRIQIQTVWAPYEADAQLIQLCVEGLAQAVITEDSDVLLYSATTYTPVPVIFKLDGQSGNCDIISMKWLFDAKNTSFQVDEQKKKKASGIEAFLQTFSTREERAKGLGVRLFVQACVFAGCDYAPNELGGIGTVTSFKHIRNNIHRNAEDRFRSILQQCGKQGTPEYEVLLSKSETVFYYHPVLDVGTGQVKYLNDPYNATEHQPNLERFGSDWSDFLGDVDIAVKPGSVPASRENQQPNIPKMFSAAASAKRNVVAISNPYARTGKRARAGDTESKTLPLQTISMNTSDTDREALAGKGNPFSDFSLKNPKSRLKSESLHRKKDALASFYGDSEDVRGVKRIFPKDGTRVTLKQKPIDLPKCLPTYPLSNQTETLIADDDDVEEIGEQNDSHFILAENERVTSRFFTTEERIISRRVSYEPESVNRSKSETLDRSEPQQHNSQQNLEDDFWSPKKAPYDAQPFDEDDIVESSPTFGSQRPSLQKPFASQPIRFQVGKLTLPSTRPKTIPVRSDSNAIRGRSDRQTTLLKHFNVKAGLNSDKQIYNTET</sequence>
<dbReference type="GO" id="GO:0005634">
    <property type="term" value="C:nucleus"/>
    <property type="evidence" value="ECO:0007669"/>
    <property type="project" value="UniProtKB-SubCell"/>
</dbReference>
<evidence type="ECO:0000259" key="10">
    <source>
        <dbReference type="SMART" id="SM00484"/>
    </source>
</evidence>
<dbReference type="Proteomes" id="UP000198406">
    <property type="component" value="Unassembled WGS sequence"/>
</dbReference>
<evidence type="ECO:0000256" key="4">
    <source>
        <dbReference type="ARBA" id="ARBA00022763"/>
    </source>
</evidence>
<comment type="subcellular location">
    <subcellularLocation>
        <location evidence="1">Nucleus</location>
    </subcellularLocation>
</comment>
<dbReference type="SMART" id="SM00485">
    <property type="entry name" value="XPGN"/>
    <property type="match status" value="1"/>
</dbReference>
<protein>
    <submittedName>
        <fullName evidence="12">Exonuclease 1</fullName>
    </submittedName>
</protein>
<dbReference type="PANTHER" id="PTHR11081:SF65">
    <property type="entry name" value="DNA DAMAGE-INDUCIBLE PROTEIN DIN7-RELATED"/>
    <property type="match status" value="1"/>
</dbReference>
<dbReference type="InterPro" id="IPR036279">
    <property type="entry name" value="5-3_exonuclease_C_sf"/>
</dbReference>
<organism evidence="12 13">
    <name type="scientific">Fistulifera solaris</name>
    <name type="common">Oleaginous diatom</name>
    <dbReference type="NCBI Taxonomy" id="1519565"/>
    <lineage>
        <taxon>Eukaryota</taxon>
        <taxon>Sar</taxon>
        <taxon>Stramenopiles</taxon>
        <taxon>Ochrophyta</taxon>
        <taxon>Bacillariophyta</taxon>
        <taxon>Bacillariophyceae</taxon>
        <taxon>Bacillariophycidae</taxon>
        <taxon>Naviculales</taxon>
        <taxon>Naviculaceae</taxon>
        <taxon>Fistulifera</taxon>
    </lineage>
</organism>
<dbReference type="InterPro" id="IPR029060">
    <property type="entry name" value="PIN-like_dom_sf"/>
</dbReference>
<keyword evidence="4" id="KW-0227">DNA damage</keyword>
<dbReference type="CDD" id="cd09857">
    <property type="entry name" value="PIN_EXO1"/>
    <property type="match status" value="1"/>
</dbReference>
<dbReference type="GO" id="GO:0017108">
    <property type="term" value="F:5'-flap endonuclease activity"/>
    <property type="evidence" value="ECO:0007669"/>
    <property type="project" value="TreeGrafter"/>
</dbReference>
<keyword evidence="8" id="KW-0539">Nucleus</keyword>
<keyword evidence="6" id="KW-0496">Mitochondrion</keyword>
<dbReference type="GO" id="GO:0004527">
    <property type="term" value="F:exonuclease activity"/>
    <property type="evidence" value="ECO:0007669"/>
    <property type="project" value="UniProtKB-KW"/>
</dbReference>
<evidence type="ECO:0000256" key="8">
    <source>
        <dbReference type="ARBA" id="ARBA00023242"/>
    </source>
</evidence>
<dbReference type="InterPro" id="IPR006085">
    <property type="entry name" value="XPG_DNA_repair_N"/>
</dbReference>
<dbReference type="OrthoDB" id="26491at2759"/>
<dbReference type="PANTHER" id="PTHR11081">
    <property type="entry name" value="FLAP ENDONUCLEASE FAMILY MEMBER"/>
    <property type="match status" value="1"/>
</dbReference>
<feature type="domain" description="XPG N-terminal" evidence="11">
    <location>
        <begin position="1"/>
        <end position="110"/>
    </location>
</feature>
<evidence type="ECO:0000256" key="1">
    <source>
        <dbReference type="ARBA" id="ARBA00004123"/>
    </source>
</evidence>
<dbReference type="PRINTS" id="PR00853">
    <property type="entry name" value="XPGRADSUPER"/>
</dbReference>
<evidence type="ECO:0000313" key="12">
    <source>
        <dbReference type="EMBL" id="GAX15677.1"/>
    </source>
</evidence>
<evidence type="ECO:0000256" key="9">
    <source>
        <dbReference type="SAM" id="MobiDB-lite"/>
    </source>
</evidence>
<evidence type="ECO:0000256" key="3">
    <source>
        <dbReference type="ARBA" id="ARBA00022722"/>
    </source>
</evidence>
<feature type="region of interest" description="Disordered" evidence="9">
    <location>
        <begin position="573"/>
        <end position="615"/>
    </location>
</feature>
<evidence type="ECO:0000313" key="13">
    <source>
        <dbReference type="Proteomes" id="UP000198406"/>
    </source>
</evidence>
<evidence type="ECO:0000256" key="7">
    <source>
        <dbReference type="ARBA" id="ARBA00023204"/>
    </source>
</evidence>
<dbReference type="Pfam" id="PF00867">
    <property type="entry name" value="XPG_I"/>
    <property type="match status" value="1"/>
</dbReference>
<comment type="caution">
    <text evidence="12">The sequence shown here is derived from an EMBL/GenBank/DDBJ whole genome shotgun (WGS) entry which is preliminary data.</text>
</comment>
<dbReference type="SUPFAM" id="SSF47807">
    <property type="entry name" value="5' to 3' exonuclease, C-terminal subdomain"/>
    <property type="match status" value="1"/>
</dbReference>
<dbReference type="EMBL" id="BDSP01000095">
    <property type="protein sequence ID" value="GAX15677.1"/>
    <property type="molecule type" value="Genomic_DNA"/>
</dbReference>
<evidence type="ECO:0000259" key="11">
    <source>
        <dbReference type="SMART" id="SM00485"/>
    </source>
</evidence>
<dbReference type="Pfam" id="PF00752">
    <property type="entry name" value="XPG_N"/>
    <property type="match status" value="1"/>
</dbReference>
<name>A0A1Z5JNT9_FISSO</name>
<dbReference type="Gene3D" id="3.40.50.1010">
    <property type="entry name" value="5'-nuclease"/>
    <property type="match status" value="1"/>
</dbReference>
<dbReference type="SUPFAM" id="SSF88723">
    <property type="entry name" value="PIN domain-like"/>
    <property type="match status" value="1"/>
</dbReference>
<evidence type="ECO:0000256" key="2">
    <source>
        <dbReference type="ARBA" id="ARBA00022553"/>
    </source>
</evidence>
<dbReference type="AlphaFoldDB" id="A0A1Z5JNT9"/>
<dbReference type="InParanoid" id="A0A1Z5JNT9"/>
<gene>
    <name evidence="12" type="ORF">FisN_3Hh151</name>
</gene>
<accession>A0A1Z5JNT9</accession>
<keyword evidence="5" id="KW-0378">Hydrolase</keyword>
<keyword evidence="13" id="KW-1185">Reference proteome</keyword>
<feature type="compositionally biased region" description="Basic and acidic residues" evidence="9">
    <location>
        <begin position="573"/>
        <end position="592"/>
    </location>
</feature>
<reference evidence="12 13" key="1">
    <citation type="journal article" date="2015" name="Plant Cell">
        <title>Oil accumulation by the oleaginous diatom Fistulifera solaris as revealed by the genome and transcriptome.</title>
        <authorList>
            <person name="Tanaka T."/>
            <person name="Maeda Y."/>
            <person name="Veluchamy A."/>
            <person name="Tanaka M."/>
            <person name="Abida H."/>
            <person name="Marechal E."/>
            <person name="Bowler C."/>
            <person name="Muto M."/>
            <person name="Sunaga Y."/>
            <person name="Tanaka M."/>
            <person name="Yoshino T."/>
            <person name="Taniguchi T."/>
            <person name="Fukuda Y."/>
            <person name="Nemoto M."/>
            <person name="Matsumoto M."/>
            <person name="Wong P.S."/>
            <person name="Aburatani S."/>
            <person name="Fujibuchi W."/>
        </authorList>
    </citation>
    <scope>NUCLEOTIDE SEQUENCE [LARGE SCALE GENOMIC DNA]</scope>
    <source>
        <strain evidence="12 13">JPCC DA0580</strain>
    </source>
</reference>
<evidence type="ECO:0000256" key="5">
    <source>
        <dbReference type="ARBA" id="ARBA00022801"/>
    </source>
</evidence>
<keyword evidence="12" id="KW-0269">Exonuclease</keyword>
<keyword evidence="7" id="KW-0234">DNA repair</keyword>
<dbReference type="InterPro" id="IPR006086">
    <property type="entry name" value="XPG-I_dom"/>
</dbReference>
<keyword evidence="2" id="KW-0597">Phosphoprotein</keyword>
<keyword evidence="3" id="KW-0540">Nuclease</keyword>
<dbReference type="GO" id="GO:0006281">
    <property type="term" value="P:DNA repair"/>
    <property type="evidence" value="ECO:0007669"/>
    <property type="project" value="UniProtKB-KW"/>
</dbReference>